<name>A0A512C2P9_9HYPH</name>
<reference evidence="2 3" key="1">
    <citation type="submission" date="2019-07" db="EMBL/GenBank/DDBJ databases">
        <title>Whole genome shotgun sequence of Microvirga aerophila NBRC 106136.</title>
        <authorList>
            <person name="Hosoyama A."/>
            <person name="Uohara A."/>
            <person name="Ohji S."/>
            <person name="Ichikawa N."/>
        </authorList>
    </citation>
    <scope>NUCLEOTIDE SEQUENCE [LARGE SCALE GENOMIC DNA]</scope>
    <source>
        <strain evidence="2 3">NBRC 106136</strain>
    </source>
</reference>
<dbReference type="AlphaFoldDB" id="A0A512C2P9"/>
<protein>
    <submittedName>
        <fullName evidence="2">Uncharacterized protein</fullName>
    </submittedName>
</protein>
<gene>
    <name evidence="2" type="ORF">MAE02_61860</name>
</gene>
<comment type="caution">
    <text evidence="2">The sequence shown here is derived from an EMBL/GenBank/DDBJ whole genome shotgun (WGS) entry which is preliminary data.</text>
</comment>
<organism evidence="2 3">
    <name type="scientific">Microvirga aerophila</name>
    <dbReference type="NCBI Taxonomy" id="670291"/>
    <lineage>
        <taxon>Bacteria</taxon>
        <taxon>Pseudomonadati</taxon>
        <taxon>Pseudomonadota</taxon>
        <taxon>Alphaproteobacteria</taxon>
        <taxon>Hyphomicrobiales</taxon>
        <taxon>Methylobacteriaceae</taxon>
        <taxon>Microvirga</taxon>
    </lineage>
</organism>
<accession>A0A512C2P9</accession>
<evidence type="ECO:0000313" key="2">
    <source>
        <dbReference type="EMBL" id="GEO18490.1"/>
    </source>
</evidence>
<dbReference type="OrthoDB" id="8021190at2"/>
<feature type="compositionally biased region" description="Polar residues" evidence="1">
    <location>
        <begin position="31"/>
        <end position="45"/>
    </location>
</feature>
<keyword evidence="3" id="KW-1185">Reference proteome</keyword>
<evidence type="ECO:0000313" key="3">
    <source>
        <dbReference type="Proteomes" id="UP000321085"/>
    </source>
</evidence>
<sequence>MTLPAQAAYEAGRDNAKPPRESTTKVAAQDPETTGSIQSQPNTEANCARSRMRLWVEGEGWIVRKVTTCY</sequence>
<evidence type="ECO:0000256" key="1">
    <source>
        <dbReference type="SAM" id="MobiDB-lite"/>
    </source>
</evidence>
<proteinExistence type="predicted"/>
<dbReference type="Proteomes" id="UP000321085">
    <property type="component" value="Unassembled WGS sequence"/>
</dbReference>
<dbReference type="EMBL" id="BJYU01000199">
    <property type="protein sequence ID" value="GEO18490.1"/>
    <property type="molecule type" value="Genomic_DNA"/>
</dbReference>
<feature type="region of interest" description="Disordered" evidence="1">
    <location>
        <begin position="1"/>
        <end position="47"/>
    </location>
</feature>
<feature type="compositionally biased region" description="Basic and acidic residues" evidence="1">
    <location>
        <begin position="11"/>
        <end position="23"/>
    </location>
</feature>
<dbReference type="RefSeq" id="WP_114189278.1">
    <property type="nucleotide sequence ID" value="NZ_BJYU01000199.1"/>
</dbReference>